<protein>
    <recommendedName>
        <fullName evidence="1">TACO1/YebC-like second and third domain-containing protein</fullName>
    </recommendedName>
</protein>
<dbReference type="AlphaFoldDB" id="E4X300"/>
<dbReference type="PANTHER" id="PTHR12532:SF0">
    <property type="entry name" value="TRANSLATIONAL ACTIVATOR OF CYTOCHROME C OXIDASE 1"/>
    <property type="match status" value="1"/>
</dbReference>
<sequence length="254" mass="28573">MTETALAAKAGAKVLKKLNAHRSSMGKIASRQREQLRQRIRMVVTSNHPDKSALQNELVKEAKALNVPKDKLKLWLGADTKSLLVYFDGPGEIFAMAEIVDSKYDIGKAISILKPVFESKRLGLADKWSLNANQKRDTYLDYVGKVTITTELDEDEIMEVALELDVSDVKDRDCAFEFIVPARDTSNLLAELEKQSKISVQNSELTYLAATPIEIDDDDFEAVDLFEEKLTVLLSSNDFAMELGNIYYNFEINE</sequence>
<dbReference type="OrthoDB" id="2017544at2759"/>
<organism evidence="2">
    <name type="scientific">Oikopleura dioica</name>
    <name type="common">Tunicate</name>
    <dbReference type="NCBI Taxonomy" id="34765"/>
    <lineage>
        <taxon>Eukaryota</taxon>
        <taxon>Metazoa</taxon>
        <taxon>Chordata</taxon>
        <taxon>Tunicata</taxon>
        <taxon>Appendicularia</taxon>
        <taxon>Copelata</taxon>
        <taxon>Oikopleuridae</taxon>
        <taxon>Oikopleura</taxon>
    </lineage>
</organism>
<dbReference type="InterPro" id="IPR048300">
    <property type="entry name" value="TACO1_YebC-like_2nd/3rd_dom"/>
</dbReference>
<gene>
    <name evidence="2" type="ORF">GSOID_T00017633001</name>
</gene>
<dbReference type="InterPro" id="IPR002876">
    <property type="entry name" value="Transcrip_reg_TACO1-like"/>
</dbReference>
<dbReference type="InterPro" id="IPR026564">
    <property type="entry name" value="Transcrip_reg_TACO1-like_dom3"/>
</dbReference>
<evidence type="ECO:0000313" key="2">
    <source>
        <dbReference type="EMBL" id="CBY18003.1"/>
    </source>
</evidence>
<dbReference type="InterPro" id="IPR029072">
    <property type="entry name" value="YebC-like"/>
</dbReference>
<accession>E4X300</accession>
<dbReference type="PANTHER" id="PTHR12532">
    <property type="entry name" value="TRANSLATIONAL ACTIVATOR OF CYTOCHROME C OXIDASE 1"/>
    <property type="match status" value="1"/>
</dbReference>
<dbReference type="InParanoid" id="E4X300"/>
<keyword evidence="3" id="KW-1185">Reference proteome</keyword>
<evidence type="ECO:0000313" key="3">
    <source>
        <dbReference type="Proteomes" id="UP000001307"/>
    </source>
</evidence>
<dbReference type="Proteomes" id="UP000001307">
    <property type="component" value="Unassembled WGS sequence"/>
</dbReference>
<reference evidence="2" key="1">
    <citation type="journal article" date="2010" name="Science">
        <title>Plasticity of animal genome architecture unmasked by rapid evolution of a pelagic tunicate.</title>
        <authorList>
            <person name="Denoeud F."/>
            <person name="Henriet S."/>
            <person name="Mungpakdee S."/>
            <person name="Aury J.M."/>
            <person name="Da Silva C."/>
            <person name="Brinkmann H."/>
            <person name="Mikhaleva J."/>
            <person name="Olsen L.C."/>
            <person name="Jubin C."/>
            <person name="Canestro C."/>
            <person name="Bouquet J.M."/>
            <person name="Danks G."/>
            <person name="Poulain J."/>
            <person name="Campsteijn C."/>
            <person name="Adamski M."/>
            <person name="Cross I."/>
            <person name="Yadetie F."/>
            <person name="Muffato M."/>
            <person name="Louis A."/>
            <person name="Butcher S."/>
            <person name="Tsagkogeorga G."/>
            <person name="Konrad A."/>
            <person name="Singh S."/>
            <person name="Jensen M.F."/>
            <person name="Cong E.H."/>
            <person name="Eikeseth-Otteraa H."/>
            <person name="Noel B."/>
            <person name="Anthouard V."/>
            <person name="Porcel B.M."/>
            <person name="Kachouri-Lafond R."/>
            <person name="Nishino A."/>
            <person name="Ugolini M."/>
            <person name="Chourrout P."/>
            <person name="Nishida H."/>
            <person name="Aasland R."/>
            <person name="Huzurbazar S."/>
            <person name="Westhof E."/>
            <person name="Delsuc F."/>
            <person name="Lehrach H."/>
            <person name="Reinhardt R."/>
            <person name="Weissenbach J."/>
            <person name="Roy S.W."/>
            <person name="Artiguenave F."/>
            <person name="Postlethwait J.H."/>
            <person name="Manak J.R."/>
            <person name="Thompson E.M."/>
            <person name="Jaillon O."/>
            <person name="Du Pasquier L."/>
            <person name="Boudinot P."/>
            <person name="Liberles D.A."/>
            <person name="Volff J.N."/>
            <person name="Philippe H."/>
            <person name="Lenhard B."/>
            <person name="Roest Crollius H."/>
            <person name="Wincker P."/>
            <person name="Chourrout D."/>
        </authorList>
    </citation>
    <scope>NUCLEOTIDE SEQUENCE [LARGE SCALE GENOMIC DNA]</scope>
</reference>
<evidence type="ECO:0000259" key="1">
    <source>
        <dbReference type="Pfam" id="PF01709"/>
    </source>
</evidence>
<dbReference type="Pfam" id="PF01709">
    <property type="entry name" value="Transcrip_reg"/>
    <property type="match status" value="1"/>
</dbReference>
<proteinExistence type="predicted"/>
<dbReference type="Gene3D" id="3.30.70.980">
    <property type="match status" value="1"/>
</dbReference>
<dbReference type="SUPFAM" id="SSF75625">
    <property type="entry name" value="YebC-like"/>
    <property type="match status" value="1"/>
</dbReference>
<feature type="domain" description="TACO1/YebC-like second and third" evidence="1">
    <location>
        <begin position="141"/>
        <end position="230"/>
    </location>
</feature>
<name>E4X300_OIKDI</name>
<dbReference type="EMBL" id="FN653023">
    <property type="protein sequence ID" value="CBY18003.1"/>
    <property type="molecule type" value="Genomic_DNA"/>
</dbReference>